<gene>
    <name evidence="2" type="ORF">AAFF_G00212930</name>
</gene>
<accession>A0AAD7W5T2</accession>
<dbReference type="EMBL" id="JAINUG010000282">
    <property type="protein sequence ID" value="KAJ8383924.1"/>
    <property type="molecule type" value="Genomic_DNA"/>
</dbReference>
<evidence type="ECO:0000313" key="2">
    <source>
        <dbReference type="EMBL" id="KAJ8383924.1"/>
    </source>
</evidence>
<dbReference type="Proteomes" id="UP001221898">
    <property type="component" value="Unassembled WGS sequence"/>
</dbReference>
<dbReference type="AlphaFoldDB" id="A0AAD7W5T2"/>
<reference evidence="2" key="1">
    <citation type="journal article" date="2023" name="Science">
        <title>Genome structures resolve the early diversification of teleost fishes.</title>
        <authorList>
            <person name="Parey E."/>
            <person name="Louis A."/>
            <person name="Montfort J."/>
            <person name="Bouchez O."/>
            <person name="Roques C."/>
            <person name="Iampietro C."/>
            <person name="Lluch J."/>
            <person name="Castinel A."/>
            <person name="Donnadieu C."/>
            <person name="Desvignes T."/>
            <person name="Floi Bucao C."/>
            <person name="Jouanno E."/>
            <person name="Wen M."/>
            <person name="Mejri S."/>
            <person name="Dirks R."/>
            <person name="Jansen H."/>
            <person name="Henkel C."/>
            <person name="Chen W.J."/>
            <person name="Zahm M."/>
            <person name="Cabau C."/>
            <person name="Klopp C."/>
            <person name="Thompson A.W."/>
            <person name="Robinson-Rechavi M."/>
            <person name="Braasch I."/>
            <person name="Lecointre G."/>
            <person name="Bobe J."/>
            <person name="Postlethwait J.H."/>
            <person name="Berthelot C."/>
            <person name="Roest Crollius H."/>
            <person name="Guiguen Y."/>
        </authorList>
    </citation>
    <scope>NUCLEOTIDE SEQUENCE</scope>
    <source>
        <strain evidence="2">NC1722</strain>
    </source>
</reference>
<evidence type="ECO:0000256" key="1">
    <source>
        <dbReference type="SAM" id="MobiDB-lite"/>
    </source>
</evidence>
<protein>
    <submittedName>
        <fullName evidence="2">Uncharacterized protein</fullName>
    </submittedName>
</protein>
<organism evidence="2 3">
    <name type="scientific">Aldrovandia affinis</name>
    <dbReference type="NCBI Taxonomy" id="143900"/>
    <lineage>
        <taxon>Eukaryota</taxon>
        <taxon>Metazoa</taxon>
        <taxon>Chordata</taxon>
        <taxon>Craniata</taxon>
        <taxon>Vertebrata</taxon>
        <taxon>Euteleostomi</taxon>
        <taxon>Actinopterygii</taxon>
        <taxon>Neopterygii</taxon>
        <taxon>Teleostei</taxon>
        <taxon>Notacanthiformes</taxon>
        <taxon>Halosauridae</taxon>
        <taxon>Aldrovandia</taxon>
    </lineage>
</organism>
<keyword evidence="3" id="KW-1185">Reference proteome</keyword>
<name>A0AAD7W5T2_9TELE</name>
<comment type="caution">
    <text evidence="2">The sequence shown here is derived from an EMBL/GenBank/DDBJ whole genome shotgun (WGS) entry which is preliminary data.</text>
</comment>
<sequence>MHTLTLPSRLPVHLNKRHSLKGPDWGSRCPQSSNQELCNPHPTVPIRAGAGPIVPAPLRMTNSDRPGHVTPAGPHCRPPPQSAARCPRRACGSPGQPRTQGL</sequence>
<feature type="region of interest" description="Disordered" evidence="1">
    <location>
        <begin position="44"/>
        <end position="102"/>
    </location>
</feature>
<proteinExistence type="predicted"/>
<evidence type="ECO:0000313" key="3">
    <source>
        <dbReference type="Proteomes" id="UP001221898"/>
    </source>
</evidence>